<evidence type="ECO:0000256" key="1">
    <source>
        <dbReference type="ARBA" id="ARBA00023242"/>
    </source>
</evidence>
<dbReference type="EMBL" id="JACXVP010000003">
    <property type="protein sequence ID" value="KAG5618489.1"/>
    <property type="molecule type" value="Genomic_DNA"/>
</dbReference>
<dbReference type="Proteomes" id="UP000824120">
    <property type="component" value="Chromosome 3"/>
</dbReference>
<dbReference type="PANTHER" id="PTHR46872:SF7">
    <property type="entry name" value="ELM2 DOMAIN-CONTAINING PROTEIN"/>
    <property type="match status" value="1"/>
</dbReference>
<dbReference type="OrthoDB" id="1908944at2759"/>
<organism evidence="3 4">
    <name type="scientific">Solanum commersonii</name>
    <name type="common">Commerson's wild potato</name>
    <name type="synonym">Commerson's nightshade</name>
    <dbReference type="NCBI Taxonomy" id="4109"/>
    <lineage>
        <taxon>Eukaryota</taxon>
        <taxon>Viridiplantae</taxon>
        <taxon>Streptophyta</taxon>
        <taxon>Embryophyta</taxon>
        <taxon>Tracheophyta</taxon>
        <taxon>Spermatophyta</taxon>
        <taxon>Magnoliopsida</taxon>
        <taxon>eudicotyledons</taxon>
        <taxon>Gunneridae</taxon>
        <taxon>Pentapetalae</taxon>
        <taxon>asterids</taxon>
        <taxon>lamiids</taxon>
        <taxon>Solanales</taxon>
        <taxon>Solanaceae</taxon>
        <taxon>Solanoideae</taxon>
        <taxon>Solaneae</taxon>
        <taxon>Solanum</taxon>
    </lineage>
</organism>
<evidence type="ECO:0000313" key="4">
    <source>
        <dbReference type="Proteomes" id="UP000824120"/>
    </source>
</evidence>
<dbReference type="AlphaFoldDB" id="A0A9J6A1S4"/>
<comment type="caution">
    <text evidence="3">The sequence shown here is derived from an EMBL/GenBank/DDBJ whole genome shotgun (WGS) entry which is preliminary data.</text>
</comment>
<protein>
    <recommendedName>
        <fullName evidence="2">ELM2 domain-containing protein</fullName>
    </recommendedName>
</protein>
<dbReference type="PANTHER" id="PTHR46872">
    <property type="entry name" value="DNA BINDING PROTEIN"/>
    <property type="match status" value="1"/>
</dbReference>
<dbReference type="Pfam" id="PF01448">
    <property type="entry name" value="ELM2"/>
    <property type="match status" value="1"/>
</dbReference>
<keyword evidence="4" id="KW-1185">Reference proteome</keyword>
<proteinExistence type="predicted"/>
<evidence type="ECO:0000259" key="2">
    <source>
        <dbReference type="Pfam" id="PF01448"/>
    </source>
</evidence>
<reference evidence="3 4" key="1">
    <citation type="submission" date="2020-09" db="EMBL/GenBank/DDBJ databases">
        <title>De no assembly of potato wild relative species, Solanum commersonii.</title>
        <authorList>
            <person name="Cho K."/>
        </authorList>
    </citation>
    <scope>NUCLEOTIDE SEQUENCE [LARGE SCALE GENOMIC DNA]</scope>
    <source>
        <strain evidence="3">LZ3.2</strain>
        <tissue evidence="3">Leaf</tissue>
    </source>
</reference>
<evidence type="ECO:0000313" key="3">
    <source>
        <dbReference type="EMBL" id="KAG5618489.1"/>
    </source>
</evidence>
<sequence>MVQKGLLVIEEDLYEVSSKQPIRHEPNCQLVPVLKLLDNSSKIIPDANKKFDSHIVAAVLFSSEMGIHGSVSNSSWPTSSTSEEDIRPESPFHILTSSEYYYFDHSWSPIGPDFQAELPEWTPYSDKDKPCIEGIHETLSPPSQANENELAKRTIIPMPKMELLADQVENIGERRV</sequence>
<accession>A0A9J6A1S4</accession>
<gene>
    <name evidence="3" type="ORF">H5410_018313</name>
</gene>
<name>A0A9J6A1S4_SOLCO</name>
<dbReference type="InterPro" id="IPR000949">
    <property type="entry name" value="ELM2_dom"/>
</dbReference>
<keyword evidence="1" id="KW-0539">Nucleus</keyword>
<feature type="domain" description="ELM2" evidence="2">
    <location>
        <begin position="110"/>
        <end position="130"/>
    </location>
</feature>